<accession>A0A0G4K232</accession>
<name>A0A0G4K232_9GAMM</name>
<keyword evidence="1" id="KW-1133">Transmembrane helix</keyword>
<protein>
    <recommendedName>
        <fullName evidence="4">Transmembrane protein</fullName>
    </recommendedName>
</protein>
<evidence type="ECO:0000313" key="3">
    <source>
        <dbReference type="Proteomes" id="UP000044377"/>
    </source>
</evidence>
<dbReference type="EMBL" id="CGIG01000001">
    <property type="protein sequence ID" value="CPR21227.1"/>
    <property type="molecule type" value="Genomic_DNA"/>
</dbReference>
<reference evidence="3" key="1">
    <citation type="submission" date="2015-01" db="EMBL/GenBank/DDBJ databases">
        <authorList>
            <person name="Paterson Steve"/>
        </authorList>
    </citation>
    <scope>NUCLEOTIDE SEQUENCE [LARGE SCALE GENOMIC DNA]</scope>
    <source>
        <strain evidence="3">OBR1</strain>
    </source>
</reference>
<dbReference type="Proteomes" id="UP000044377">
    <property type="component" value="Unassembled WGS sequence"/>
</dbReference>
<gene>
    <name evidence="2" type="ORF">BN1221_04767c</name>
</gene>
<evidence type="ECO:0008006" key="4">
    <source>
        <dbReference type="Google" id="ProtNLM"/>
    </source>
</evidence>
<dbReference type="AlphaFoldDB" id="A0A0G4K232"/>
<dbReference type="STRING" id="1109412.BN1221_04767c"/>
<feature type="transmembrane region" description="Helical" evidence="1">
    <location>
        <begin position="20"/>
        <end position="45"/>
    </location>
</feature>
<keyword evidence="1" id="KW-0812">Transmembrane</keyword>
<evidence type="ECO:0000256" key="1">
    <source>
        <dbReference type="SAM" id="Phobius"/>
    </source>
</evidence>
<sequence length="46" mass="5376">MSACLAKNDTKRLNVIYVSLIYSSSLGYFDGYIFYTWSFFVFVVVF</sequence>
<evidence type="ECO:0000313" key="2">
    <source>
        <dbReference type="EMBL" id="CPR21227.1"/>
    </source>
</evidence>
<keyword evidence="1" id="KW-0472">Membrane</keyword>
<organism evidence="2 3">
    <name type="scientific">Brenneria goodwinii</name>
    <dbReference type="NCBI Taxonomy" id="1109412"/>
    <lineage>
        <taxon>Bacteria</taxon>
        <taxon>Pseudomonadati</taxon>
        <taxon>Pseudomonadota</taxon>
        <taxon>Gammaproteobacteria</taxon>
        <taxon>Enterobacterales</taxon>
        <taxon>Pectobacteriaceae</taxon>
        <taxon>Brenneria</taxon>
    </lineage>
</organism>
<keyword evidence="3" id="KW-1185">Reference proteome</keyword>
<proteinExistence type="predicted"/>